<gene>
    <name evidence="3" type="ORF">C9I89_04240</name>
</gene>
<protein>
    <recommendedName>
        <fullName evidence="2">J domain-containing protein</fullName>
    </recommendedName>
</protein>
<evidence type="ECO:0000313" key="4">
    <source>
        <dbReference type="Proteomes" id="UP000240904"/>
    </source>
</evidence>
<dbReference type="EMBL" id="PYMC01000002">
    <property type="protein sequence ID" value="PSW06750.1"/>
    <property type="molecule type" value="Genomic_DNA"/>
</dbReference>
<dbReference type="SMART" id="SM00271">
    <property type="entry name" value="DnaJ"/>
    <property type="match status" value="1"/>
</dbReference>
<name>A0A2T3N317_9GAMM</name>
<reference evidence="3 4" key="1">
    <citation type="submission" date="2018-03" db="EMBL/GenBank/DDBJ databases">
        <title>Whole genome sequencing of Histamine producing bacteria.</title>
        <authorList>
            <person name="Butler K."/>
        </authorList>
    </citation>
    <scope>NUCLEOTIDE SEQUENCE [LARGE SCALE GENOMIC DNA]</scope>
    <source>
        <strain evidence="3 4">DSM 16190</strain>
    </source>
</reference>
<dbReference type="CDD" id="cd06257">
    <property type="entry name" value="DnaJ"/>
    <property type="match status" value="1"/>
</dbReference>
<dbReference type="RefSeq" id="WP_107282114.1">
    <property type="nucleotide sequence ID" value="NZ_PYMC01000002.1"/>
</dbReference>
<comment type="caution">
    <text evidence="3">The sequence shown here is derived from an EMBL/GenBank/DDBJ whole genome shotgun (WGS) entry which is preliminary data.</text>
</comment>
<keyword evidence="4" id="KW-1185">Reference proteome</keyword>
<accession>A0A2T3N317</accession>
<evidence type="ECO:0000259" key="2">
    <source>
        <dbReference type="PROSITE" id="PS50076"/>
    </source>
</evidence>
<dbReference type="PROSITE" id="PS50076">
    <property type="entry name" value="DNAJ_2"/>
    <property type="match status" value="1"/>
</dbReference>
<dbReference type="Gene3D" id="1.10.287.110">
    <property type="entry name" value="DnaJ domain"/>
    <property type="match status" value="1"/>
</dbReference>
<dbReference type="Pfam" id="PF00226">
    <property type="entry name" value="DnaJ"/>
    <property type="match status" value="1"/>
</dbReference>
<dbReference type="AlphaFoldDB" id="A0A2T3N317"/>
<feature type="domain" description="J" evidence="2">
    <location>
        <begin position="23"/>
        <end position="82"/>
    </location>
</feature>
<dbReference type="InterPro" id="IPR001623">
    <property type="entry name" value="DnaJ_domain"/>
</dbReference>
<dbReference type="OrthoDB" id="6028181at2"/>
<sequence length="83" mass="9591">MKWTEIDADKGYTSKIEELRSQSPHQRLGIKPDATLSEAKKAYKTKVRLYHPDRTDGFMSQYSSEVVKLLNNAIQRIKELHGN</sequence>
<dbReference type="InterPro" id="IPR036869">
    <property type="entry name" value="J_dom_sf"/>
</dbReference>
<dbReference type="Proteomes" id="UP000240904">
    <property type="component" value="Unassembled WGS sequence"/>
</dbReference>
<organism evidence="3 4">
    <name type="scientific">Photobacterium lipolyticum</name>
    <dbReference type="NCBI Taxonomy" id="266810"/>
    <lineage>
        <taxon>Bacteria</taxon>
        <taxon>Pseudomonadati</taxon>
        <taxon>Pseudomonadota</taxon>
        <taxon>Gammaproteobacteria</taxon>
        <taxon>Vibrionales</taxon>
        <taxon>Vibrionaceae</taxon>
        <taxon>Photobacterium</taxon>
    </lineage>
</organism>
<proteinExistence type="predicted"/>
<keyword evidence="1" id="KW-0143">Chaperone</keyword>
<evidence type="ECO:0000313" key="3">
    <source>
        <dbReference type="EMBL" id="PSW06750.1"/>
    </source>
</evidence>
<dbReference type="SUPFAM" id="SSF46565">
    <property type="entry name" value="Chaperone J-domain"/>
    <property type="match status" value="1"/>
</dbReference>
<evidence type="ECO:0000256" key="1">
    <source>
        <dbReference type="ARBA" id="ARBA00023186"/>
    </source>
</evidence>